<accession>A0ABV8YN22</accession>
<organism evidence="2 3">
    <name type="scientific">Streptomyces xiangluensis</name>
    <dbReference type="NCBI Taxonomy" id="2665720"/>
    <lineage>
        <taxon>Bacteria</taxon>
        <taxon>Bacillati</taxon>
        <taxon>Actinomycetota</taxon>
        <taxon>Actinomycetes</taxon>
        <taxon>Kitasatosporales</taxon>
        <taxon>Streptomycetaceae</taxon>
        <taxon>Streptomyces</taxon>
    </lineage>
</organism>
<dbReference type="Proteomes" id="UP001596012">
    <property type="component" value="Unassembled WGS sequence"/>
</dbReference>
<gene>
    <name evidence="2" type="ORF">ACFPH6_19535</name>
</gene>
<keyword evidence="3" id="KW-1185">Reference proteome</keyword>
<dbReference type="InterPro" id="IPR046300">
    <property type="entry name" value="DUF6415"/>
</dbReference>
<evidence type="ECO:0000313" key="2">
    <source>
        <dbReference type="EMBL" id="MFC4466693.1"/>
    </source>
</evidence>
<name>A0ABV8YN22_9ACTN</name>
<evidence type="ECO:0000313" key="3">
    <source>
        <dbReference type="Proteomes" id="UP001596012"/>
    </source>
</evidence>
<proteinExistence type="predicted"/>
<evidence type="ECO:0000256" key="1">
    <source>
        <dbReference type="SAM" id="MobiDB-lite"/>
    </source>
</evidence>
<dbReference type="Pfam" id="PF19979">
    <property type="entry name" value="DUF6415"/>
    <property type="match status" value="1"/>
</dbReference>
<sequence length="131" mass="14273">MKAPRRLTVEQDQDQPPLDIETLRAAASRLLAEDAEAPTPEELETLTVQLRGHIGQLVPEVEQAAGRLPYDDIPRYCALACVGEARHKVDLSLKLDLKRSGLDAGVAHARRLSRVVNALCDHLENLGGGHA</sequence>
<dbReference type="RefSeq" id="WP_386343325.1">
    <property type="nucleotide sequence ID" value="NZ_JBHSFG010000029.1"/>
</dbReference>
<feature type="region of interest" description="Disordered" evidence="1">
    <location>
        <begin position="1"/>
        <end position="20"/>
    </location>
</feature>
<comment type="caution">
    <text evidence="2">The sequence shown here is derived from an EMBL/GenBank/DDBJ whole genome shotgun (WGS) entry which is preliminary data.</text>
</comment>
<dbReference type="EMBL" id="JBHSFG010000029">
    <property type="protein sequence ID" value="MFC4466693.1"/>
    <property type="molecule type" value="Genomic_DNA"/>
</dbReference>
<protein>
    <submittedName>
        <fullName evidence="2">DUF6415 family natural product biosynthesis protein</fullName>
    </submittedName>
</protein>
<reference evidence="3" key="1">
    <citation type="journal article" date="2019" name="Int. J. Syst. Evol. Microbiol.">
        <title>The Global Catalogue of Microorganisms (GCM) 10K type strain sequencing project: providing services to taxonomists for standard genome sequencing and annotation.</title>
        <authorList>
            <consortium name="The Broad Institute Genomics Platform"/>
            <consortium name="The Broad Institute Genome Sequencing Center for Infectious Disease"/>
            <person name="Wu L."/>
            <person name="Ma J."/>
        </authorList>
    </citation>
    <scope>NUCLEOTIDE SEQUENCE [LARGE SCALE GENOMIC DNA]</scope>
    <source>
        <strain evidence="3">DT43</strain>
    </source>
</reference>